<evidence type="ECO:0000313" key="12">
    <source>
        <dbReference type="EMBL" id="ACK42329.1"/>
    </source>
</evidence>
<feature type="active site" description="Proton donor/acceptor" evidence="6">
    <location>
        <position position="96"/>
    </location>
</feature>
<keyword evidence="9" id="KW-0479">Metal-binding</keyword>
<keyword evidence="9" id="KW-0460">Magnesium</keyword>
<dbReference type="PROSITE" id="PS00837">
    <property type="entry name" value="ALADH_PNT_2"/>
    <property type="match status" value="1"/>
</dbReference>
<dbReference type="OrthoDB" id="9804592at2"/>
<feature type="binding site" evidence="7">
    <location>
        <position position="15"/>
    </location>
    <ligand>
        <name>substrate</name>
    </ligand>
</feature>
<keyword evidence="13" id="KW-1185">Reference proteome</keyword>
<evidence type="ECO:0000256" key="3">
    <source>
        <dbReference type="ARBA" id="ARBA00023002"/>
    </source>
</evidence>
<comment type="catalytic activity">
    <reaction evidence="5">
        <text>L-alanine + NAD(+) + H2O = pyruvate + NH4(+) + NADH + H(+)</text>
        <dbReference type="Rhea" id="RHEA:18405"/>
        <dbReference type="ChEBI" id="CHEBI:15361"/>
        <dbReference type="ChEBI" id="CHEBI:15377"/>
        <dbReference type="ChEBI" id="CHEBI:15378"/>
        <dbReference type="ChEBI" id="CHEBI:28938"/>
        <dbReference type="ChEBI" id="CHEBI:57540"/>
        <dbReference type="ChEBI" id="CHEBI:57945"/>
        <dbReference type="ChEBI" id="CHEBI:57972"/>
        <dbReference type="EC" id="1.4.1.1"/>
    </reaction>
</comment>
<dbReference type="FunCoup" id="B8E252">
    <property type="interactions" value="221"/>
</dbReference>
<feature type="binding site" evidence="8">
    <location>
        <begin position="298"/>
        <end position="301"/>
    </location>
    <ligand>
        <name>NAD(+)</name>
        <dbReference type="ChEBI" id="CHEBI:57540"/>
    </ligand>
</feature>
<dbReference type="GO" id="GO:0042853">
    <property type="term" value="P:L-alanine catabolic process"/>
    <property type="evidence" value="ECO:0007669"/>
    <property type="project" value="InterPro"/>
</dbReference>
<dbReference type="PATRIC" id="fig|515635.4.peg.1086"/>
<evidence type="ECO:0000259" key="10">
    <source>
        <dbReference type="SMART" id="SM01002"/>
    </source>
</evidence>
<dbReference type="GO" id="GO:0000166">
    <property type="term" value="F:nucleotide binding"/>
    <property type="evidence" value="ECO:0007669"/>
    <property type="project" value="UniProtKB-KW"/>
</dbReference>
<dbReference type="HOGENOM" id="CLU_003376_3_0_0"/>
<dbReference type="GO" id="GO:0000286">
    <property type="term" value="F:alanine dehydrogenase activity"/>
    <property type="evidence" value="ECO:0000318"/>
    <property type="project" value="GO_Central"/>
</dbReference>
<dbReference type="SUPFAM" id="SSF51735">
    <property type="entry name" value="NAD(P)-binding Rossmann-fold domains"/>
    <property type="match status" value="1"/>
</dbReference>
<gene>
    <name evidence="12" type="ordered locus">Dtur_1049</name>
</gene>
<dbReference type="FunFam" id="3.40.50.720:FF:000049">
    <property type="entry name" value="Alanine dehydrogenase"/>
    <property type="match status" value="1"/>
</dbReference>
<comment type="similarity">
    <text evidence="1 5">Belongs to the AlaDH/PNT family.</text>
</comment>
<sequence>MIIGIPKEIKPEENRVAIVPGGVETLVKRGHKVLIEKGAGFGSGFSDEEFAKAGAVIVERHEDVFYEAELILKVKEPLPEEYNLLSEGKILFTYLHLAASQDLTMNLLKRKIIGIAYETVQTDDGFLPLLAPMSEIAGRMAPQEGAKYLEKTFGGRGILLGGVPGVPPANVVIIGAGNVGFNSARIAYGMGASVTVLDINPRKLRFIDDYFQGKVITMFADEYNVRMAIEYADLVIGAVLVPGAKAPKIITRELLKNMKKGSVLVDVAIDQGGCAETSRPTTHRDPIYEEEGVIHYTVANMPGAVPRTSTRALTLNTLPYVIEIADKGWKRAVMENRSLSRGVNIAYGKITHEEVAKAFDLPYVPLEEVIKGGA</sequence>
<feature type="binding site" evidence="8">
    <location>
        <position position="198"/>
    </location>
    <ligand>
        <name>NAD(+)</name>
        <dbReference type="ChEBI" id="CHEBI:57540"/>
    </ligand>
</feature>
<feature type="binding site" evidence="8">
    <location>
        <begin position="267"/>
        <end position="270"/>
    </location>
    <ligand>
        <name>NAD(+)</name>
        <dbReference type="ChEBI" id="CHEBI:57540"/>
    </ligand>
</feature>
<reference evidence="13" key="1">
    <citation type="journal article" date="2016" name="Front. Microbiol.">
        <title>The complete genome sequence of hyperthermophile Dictyoglomus turgidum DSM 6724 reveals a specialized carbohydrate fermentor.</title>
        <authorList>
            <person name="Brumm P.J."/>
            <person name="Gowda K."/>
            <person name="Robb F.T."/>
            <person name="Mead D.A."/>
        </authorList>
    </citation>
    <scope>NUCLEOTIDE SEQUENCE [LARGE SCALE GENOMIC DNA]</scope>
    <source>
        <strain evidence="13">DSM 6724 / Z-1310</strain>
    </source>
</reference>
<feature type="binding site" evidence="8">
    <location>
        <position position="279"/>
    </location>
    <ligand>
        <name>NAD(+)</name>
        <dbReference type="ChEBI" id="CHEBI:57540"/>
    </ligand>
</feature>
<keyword evidence="8" id="KW-0547">Nucleotide-binding</keyword>
<dbReference type="AlphaFoldDB" id="B8E252"/>
<dbReference type="PANTHER" id="PTHR42795:SF1">
    <property type="entry name" value="ALANINE DEHYDROGENASE"/>
    <property type="match status" value="1"/>
</dbReference>
<feature type="domain" description="Alanine dehydrogenase/pyridine nucleotide transhydrogenase NAD(H)-binding" evidence="10">
    <location>
        <begin position="149"/>
        <end position="297"/>
    </location>
</feature>
<dbReference type="InterPro" id="IPR007698">
    <property type="entry name" value="AlaDH/PNT_NAD(H)-bd"/>
</dbReference>
<name>B8E252_DICTD</name>
<dbReference type="InParanoid" id="B8E252"/>
<feature type="binding site" evidence="8">
    <location>
        <position position="134"/>
    </location>
    <ligand>
        <name>NAD(+)</name>
        <dbReference type="ChEBI" id="CHEBI:57540"/>
    </ligand>
</feature>
<dbReference type="NCBIfam" id="TIGR00518">
    <property type="entry name" value="alaDH"/>
    <property type="match status" value="1"/>
</dbReference>
<protein>
    <recommendedName>
        <fullName evidence="2 5">Alanine dehydrogenase</fullName>
        <ecNumber evidence="2 5">1.4.1.1</ecNumber>
    </recommendedName>
</protein>
<dbReference type="Proteomes" id="UP000007719">
    <property type="component" value="Chromosome"/>
</dbReference>
<feature type="binding site" evidence="8">
    <location>
        <position position="203"/>
    </location>
    <ligand>
        <name>NAD(+)</name>
        <dbReference type="ChEBI" id="CHEBI:57540"/>
    </ligand>
</feature>
<feature type="active site" description="Proton donor/acceptor" evidence="6">
    <location>
        <position position="270"/>
    </location>
</feature>
<dbReference type="Gene3D" id="3.40.50.720">
    <property type="entry name" value="NAD(P)-binding Rossmann-like Domain"/>
    <property type="match status" value="2"/>
</dbReference>
<evidence type="ECO:0000256" key="9">
    <source>
        <dbReference type="PIRSR" id="PIRSR000183-4"/>
    </source>
</evidence>
<evidence type="ECO:0000313" key="13">
    <source>
        <dbReference type="Proteomes" id="UP000007719"/>
    </source>
</evidence>
<evidence type="ECO:0000256" key="6">
    <source>
        <dbReference type="PIRSR" id="PIRSR000183-1"/>
    </source>
</evidence>
<dbReference type="Pfam" id="PF01262">
    <property type="entry name" value="AlaDh_PNT_C"/>
    <property type="match status" value="1"/>
</dbReference>
<dbReference type="InterPro" id="IPR036291">
    <property type="entry name" value="NAD(P)-bd_dom_sf"/>
</dbReference>
<feature type="binding site" evidence="9">
    <location>
        <position position="323"/>
    </location>
    <ligand>
        <name>Mg(2+)</name>
        <dbReference type="ChEBI" id="CHEBI:18420"/>
    </ligand>
</feature>
<evidence type="ECO:0000256" key="4">
    <source>
        <dbReference type="ARBA" id="ARBA00023027"/>
    </source>
</evidence>
<dbReference type="GO" id="GO:0046872">
    <property type="term" value="F:metal ion binding"/>
    <property type="evidence" value="ECO:0007669"/>
    <property type="project" value="UniProtKB-KW"/>
</dbReference>
<dbReference type="InterPro" id="IPR008141">
    <property type="entry name" value="Ala_DH"/>
</dbReference>
<dbReference type="GO" id="GO:0006524">
    <property type="term" value="P:alanine catabolic process"/>
    <property type="evidence" value="ECO:0000318"/>
    <property type="project" value="GO_Central"/>
</dbReference>
<feature type="domain" description="Alanine dehydrogenase/pyridine nucleotide transhydrogenase N-terminal" evidence="11">
    <location>
        <begin position="4"/>
        <end position="137"/>
    </location>
</feature>
<comment type="cofactor">
    <cofactor evidence="9">
        <name>Mg(2+)</name>
        <dbReference type="ChEBI" id="CHEBI:18420"/>
    </cofactor>
    <text evidence="9">Binds 1 Mg(2+) ion per subunit.</text>
</comment>
<proteinExistence type="inferred from homology"/>
<dbReference type="eggNOG" id="COG0686">
    <property type="taxonomic scope" value="Bacteria"/>
</dbReference>
<evidence type="ECO:0000256" key="2">
    <source>
        <dbReference type="ARBA" id="ARBA00012897"/>
    </source>
</evidence>
<dbReference type="SMART" id="SM01003">
    <property type="entry name" value="AlaDh_PNT_N"/>
    <property type="match status" value="1"/>
</dbReference>
<dbReference type="PANTHER" id="PTHR42795">
    <property type="entry name" value="ALANINE DEHYDROGENASE"/>
    <property type="match status" value="1"/>
</dbReference>
<dbReference type="SMART" id="SM01002">
    <property type="entry name" value="AlaDh_PNT_C"/>
    <property type="match status" value="1"/>
</dbReference>
<dbReference type="InterPro" id="IPR008143">
    <property type="entry name" value="Ala_DH/PNT_CS2"/>
</dbReference>
<feature type="binding site" evidence="7">
    <location>
        <position position="75"/>
    </location>
    <ligand>
        <name>substrate</name>
    </ligand>
</feature>
<evidence type="ECO:0000256" key="7">
    <source>
        <dbReference type="PIRSR" id="PIRSR000183-2"/>
    </source>
</evidence>
<evidence type="ECO:0000256" key="8">
    <source>
        <dbReference type="PIRSR" id="PIRSR000183-3"/>
    </source>
</evidence>
<dbReference type="InterPro" id="IPR007886">
    <property type="entry name" value="AlaDH/PNT_N"/>
</dbReference>
<feature type="binding site" evidence="8">
    <location>
        <begin position="239"/>
        <end position="240"/>
    </location>
    <ligand>
        <name>NAD(+)</name>
        <dbReference type="ChEBI" id="CHEBI:57540"/>
    </ligand>
</feature>
<dbReference type="KEGG" id="dtu:Dtur_1049"/>
<evidence type="ECO:0000256" key="1">
    <source>
        <dbReference type="ARBA" id="ARBA00005689"/>
    </source>
</evidence>
<dbReference type="SUPFAM" id="SSF52283">
    <property type="entry name" value="Formate/glycerate dehydrogenase catalytic domain-like"/>
    <property type="match status" value="1"/>
</dbReference>
<dbReference type="EC" id="1.4.1.1" evidence="2 5"/>
<evidence type="ECO:0000256" key="5">
    <source>
        <dbReference type="PIRNR" id="PIRNR000183"/>
    </source>
</evidence>
<evidence type="ECO:0000259" key="11">
    <source>
        <dbReference type="SMART" id="SM01003"/>
    </source>
</evidence>
<dbReference type="EnsemblBacteria" id="ACK42329">
    <property type="protein sequence ID" value="ACK42329"/>
    <property type="gene ID" value="Dtur_1049"/>
</dbReference>
<dbReference type="STRING" id="515635.Dtur_1049"/>
<accession>B8E252</accession>
<keyword evidence="3 5" id="KW-0560">Oxidoreductase</keyword>
<dbReference type="EMBL" id="CP001251">
    <property type="protein sequence ID" value="ACK42329.1"/>
    <property type="molecule type" value="Genomic_DNA"/>
</dbReference>
<organism evidence="12 13">
    <name type="scientific">Dictyoglomus turgidum (strain DSM 6724 / Z-1310)</name>
    <dbReference type="NCBI Taxonomy" id="515635"/>
    <lineage>
        <taxon>Bacteria</taxon>
        <taxon>Pseudomonadati</taxon>
        <taxon>Dictyoglomota</taxon>
        <taxon>Dictyoglomia</taxon>
        <taxon>Dictyoglomales</taxon>
        <taxon>Dictyoglomaceae</taxon>
        <taxon>Dictyoglomus</taxon>
    </lineage>
</organism>
<dbReference type="PIRSF" id="PIRSF000183">
    <property type="entry name" value="Alanine_dh"/>
    <property type="match status" value="1"/>
</dbReference>
<dbReference type="Pfam" id="PF05222">
    <property type="entry name" value="AlaDh_PNT_N"/>
    <property type="match status" value="1"/>
</dbReference>
<dbReference type="RefSeq" id="WP_012583412.1">
    <property type="nucleotide sequence ID" value="NC_011661.1"/>
</dbReference>
<keyword evidence="4 5" id="KW-0520">NAD</keyword>
<dbReference type="CDD" id="cd05305">
    <property type="entry name" value="L-AlaDH"/>
    <property type="match status" value="1"/>
</dbReference>